<sequence>MTIIEVDRLSQRYGDQTVVDEISFSVERGEILGILGPNGAGKTTWRRAENEPVRDRRRGSGGRPFARRPG</sequence>
<evidence type="ECO:0000256" key="6">
    <source>
        <dbReference type="ARBA" id="ARBA00023251"/>
    </source>
</evidence>
<evidence type="ECO:0000256" key="1">
    <source>
        <dbReference type="ARBA" id="ARBA00004202"/>
    </source>
</evidence>
<name>A0A4U2YJY1_9ACTN</name>
<feature type="region of interest" description="Disordered" evidence="7">
    <location>
        <begin position="35"/>
        <end position="70"/>
    </location>
</feature>
<proteinExistence type="inferred from homology"/>
<dbReference type="AlphaFoldDB" id="A0A4U2YJY1"/>
<feature type="compositionally biased region" description="Basic residues" evidence="7">
    <location>
        <begin position="55"/>
        <end position="70"/>
    </location>
</feature>
<keyword evidence="5 9" id="KW-0067">ATP-binding</keyword>
<dbReference type="InterPro" id="IPR027417">
    <property type="entry name" value="P-loop_NTPase"/>
</dbReference>
<evidence type="ECO:0000256" key="2">
    <source>
        <dbReference type="ARBA" id="ARBA00005417"/>
    </source>
</evidence>
<keyword evidence="10" id="KW-1185">Reference proteome</keyword>
<reference evidence="9 10" key="1">
    <citation type="submission" date="2019-04" db="EMBL/GenBank/DDBJ databases">
        <authorList>
            <person name="Dong K."/>
        </authorList>
    </citation>
    <scope>NUCLEOTIDE SEQUENCE [LARGE SCALE GENOMIC DNA]</scope>
    <source>
        <strain evidence="10">dk3543</strain>
    </source>
</reference>
<dbReference type="Proteomes" id="UP000307808">
    <property type="component" value="Unassembled WGS sequence"/>
</dbReference>
<evidence type="ECO:0000313" key="9">
    <source>
        <dbReference type="EMBL" id="TKI61448.1"/>
    </source>
</evidence>
<dbReference type="Pfam" id="PF00005">
    <property type="entry name" value="ABC_tran"/>
    <property type="match status" value="1"/>
</dbReference>
<dbReference type="GO" id="GO:0005524">
    <property type="term" value="F:ATP binding"/>
    <property type="evidence" value="ECO:0007669"/>
    <property type="project" value="UniProtKB-KW"/>
</dbReference>
<keyword evidence="6" id="KW-0046">Antibiotic resistance</keyword>
<dbReference type="EMBL" id="SZPY01000003">
    <property type="protein sequence ID" value="TKI61448.1"/>
    <property type="molecule type" value="Genomic_DNA"/>
</dbReference>
<comment type="similarity">
    <text evidence="2">Belongs to the ABC transporter superfamily.</text>
</comment>
<evidence type="ECO:0000256" key="7">
    <source>
        <dbReference type="SAM" id="MobiDB-lite"/>
    </source>
</evidence>
<dbReference type="InterPro" id="IPR050763">
    <property type="entry name" value="ABC_transporter_ATP-binding"/>
</dbReference>
<dbReference type="Gene3D" id="3.40.50.300">
    <property type="entry name" value="P-loop containing nucleotide triphosphate hydrolases"/>
    <property type="match status" value="1"/>
</dbReference>
<accession>A0A4U2YJY1</accession>
<dbReference type="SUPFAM" id="SSF52540">
    <property type="entry name" value="P-loop containing nucleoside triphosphate hydrolases"/>
    <property type="match status" value="1"/>
</dbReference>
<evidence type="ECO:0000256" key="5">
    <source>
        <dbReference type="ARBA" id="ARBA00022840"/>
    </source>
</evidence>
<keyword evidence="3" id="KW-0813">Transport</keyword>
<evidence type="ECO:0000256" key="3">
    <source>
        <dbReference type="ARBA" id="ARBA00022448"/>
    </source>
</evidence>
<protein>
    <submittedName>
        <fullName evidence="9">ATP-binding cassette domain-containing protein</fullName>
    </submittedName>
</protein>
<dbReference type="GO" id="GO:0046677">
    <property type="term" value="P:response to antibiotic"/>
    <property type="evidence" value="ECO:0007669"/>
    <property type="project" value="UniProtKB-KW"/>
</dbReference>
<organism evidence="9 10">
    <name type="scientific">Nocardioides jishulii</name>
    <dbReference type="NCBI Taxonomy" id="2575440"/>
    <lineage>
        <taxon>Bacteria</taxon>
        <taxon>Bacillati</taxon>
        <taxon>Actinomycetota</taxon>
        <taxon>Actinomycetes</taxon>
        <taxon>Propionibacteriales</taxon>
        <taxon>Nocardioidaceae</taxon>
        <taxon>Nocardioides</taxon>
    </lineage>
</organism>
<comment type="subcellular location">
    <subcellularLocation>
        <location evidence="1">Cell membrane</location>
        <topology evidence="1">Peripheral membrane protein</topology>
    </subcellularLocation>
</comment>
<evidence type="ECO:0000259" key="8">
    <source>
        <dbReference type="Pfam" id="PF00005"/>
    </source>
</evidence>
<dbReference type="PANTHER" id="PTHR42711">
    <property type="entry name" value="ABC TRANSPORTER ATP-BINDING PROTEIN"/>
    <property type="match status" value="1"/>
</dbReference>
<dbReference type="RefSeq" id="WP_137066342.1">
    <property type="nucleotide sequence ID" value="NZ_CP040748.1"/>
</dbReference>
<feature type="domain" description="ABC transporter" evidence="8">
    <location>
        <begin position="20"/>
        <end position="45"/>
    </location>
</feature>
<dbReference type="InterPro" id="IPR003439">
    <property type="entry name" value="ABC_transporter-like_ATP-bd"/>
</dbReference>
<dbReference type="GO" id="GO:0016887">
    <property type="term" value="F:ATP hydrolysis activity"/>
    <property type="evidence" value="ECO:0007669"/>
    <property type="project" value="InterPro"/>
</dbReference>
<comment type="caution">
    <text evidence="9">The sequence shown here is derived from an EMBL/GenBank/DDBJ whole genome shotgun (WGS) entry which is preliminary data.</text>
</comment>
<dbReference type="PANTHER" id="PTHR42711:SF5">
    <property type="entry name" value="ABC TRANSPORTER ATP-BINDING PROTEIN NATA"/>
    <property type="match status" value="1"/>
</dbReference>
<keyword evidence="4" id="KW-0547">Nucleotide-binding</keyword>
<dbReference type="OrthoDB" id="9804819at2"/>
<evidence type="ECO:0000256" key="4">
    <source>
        <dbReference type="ARBA" id="ARBA00022741"/>
    </source>
</evidence>
<dbReference type="GO" id="GO:0005886">
    <property type="term" value="C:plasma membrane"/>
    <property type="evidence" value="ECO:0007669"/>
    <property type="project" value="UniProtKB-SubCell"/>
</dbReference>
<gene>
    <name evidence="9" type="ORF">FC770_11680</name>
</gene>
<evidence type="ECO:0000313" key="10">
    <source>
        <dbReference type="Proteomes" id="UP000307808"/>
    </source>
</evidence>